<sequence length="2229" mass="253069">MIDCDENYLLMKIDEFQGNDDALQVEVQRMLEHRAYPHGANEAFKSEDLKQKYTDISLKEFMSLVEDPLEYFYNLERRVSGQYKELALEYLKSIFPFETVKTIRKVLSKSNGLLAPSVRAIQEECNVQRQTLRSNSEIKQLNYTDEEFLKELAFLRFESAIIEYEKQVRHEDENELEEAQRTGTTLECPQVLRPSVLSRVLRRKQTEEIQAANIPHLVCCPFCDFATIMENPNDKIFKCLDPECMKESCRICKRPSHIPRRCEEIHLEEQTEQAHKYLENVLSEAMIRCPLWTDSLVLHAKEVQAKAVEATKQLQEENPQLELKNDLTKYMPEIPADRAQEEEERLLDPLDDITNVEEGMRNSQSHDDGLIKDSESEGEVKSSTGGIVTCDETLLEVKLLSKTQTRYDSPGLEILELPDIVPIDDQELIAVNDTPSSYIKKQLSSHHNAMKASSEGGAKISIDGIVTCHQIKVEVNLESETETVCDSPGLEILELPDIMPMDGQELIAVNETSLSSCSRERLRCPSPDIKEVKEAWPSSLPASRADGCVPIKLSALCNQSDSRVIQGNEDLDSSKEIHKTAFPGDTKWLRQDISSHFSSSEPNALLCMAGSLIETGQCQQSIPEVPAKQGSGVISNIALYSVDLKEKYDAISVEDFLKLFKNPLAHFLNLERIVSNLYIEHTIAYVKRLFPYHPSASLEKLLHDRNFLLAPTVQAVKACNFSLRKTRRSAYEIREPSQLDETFLQEACEASVCKWLWTVDISLCSFLMLFKLQPENFADKSMMFVWSGNNAKYEVGNGSLSLGASSGNLQAGASAIRPPLFDMVSDPVSGRKHFPCHWEPMPDVQLVRRVIIDHSSDEYLRVASYLSPQFTLNLIERVQNPYLWEMYQNRRDLLLKLHNQDPERLNERYLWHGTKHENVQDICSNNLDWRRHGRNAGQVYGQGTYFARDASVSAGNKGIIQKTTIERQTPTYKCSGGASAGKQYGGLVHEQAVISDVMKRISESSAPRSRGGMNQLEESTLASTTNETVRELDENTAYIYDHYSFSKKSVKAQQLAVYRYKDKILAHIAAYPVVIIEGFTGCGKTTQIPQFILEDAHSRRQYCNIIVTQPRRIAAITVASHVAEQRGWELGSLVGYQVGLDREFRSPDTRLLYVTTGILMRKLSHRKTMNEFTHIILDEVHERNLDMDVTMMLVKLLQRTVSRSVKIVIMSATMNADRFAKYFSIPVGLELDQAQIIHIEGKMHDVREHWIEDLRQLASHGELPTFSLETPGIEEEVYQMALKLVLVYFDRFEVKEEDAANAEFASERGAVLMFFPGIEEIHNMSKRLEEHTTVKKYVGAITLEKDGKKDPYDGELTFMGQVMQSLPVDLHIARLIVLGHCFGVLSDAVVIGKLPYKSESGCQALPKRLLSLLPAIATMTVLVTYVVDQDAIYNSNLLNVSGVRYQTATFKQWKLQCKRGTFSFKRRGQDNEKAWAERGYINLRALKETDRLVDELNMHLDKLNLKVPRRPYTDPHRFDVEDSMILKLVIAGAFYPYYFHPGQADEEMAIRGVRGLNYLNTVVIHGVPNEQGPLAYVEFTDPLQRVLDPATGQLCLGNKGKVREMQLVHEDVYFSVKTRSSRKRFEIDLFSEAEAAQKLKQLQDEQRKKTLGHSGGSDASSSSWANLGLRTSLMAVTQKADIQFPDPIFPAPERSAIHVHMQHVEDAGHFWVRLHESEEPNSMSFEELQYLLNINAGKELKKLSVPISPELVVIAPYVDVEGCMSFYRGRVERVSQDRSQMKAKVFFVDYGNTEYIPVSDLRAVDDRLIRHGILDLPCKALECILSHVKPAPWKCPDGIWSQEAKDYVEEWINDHGHGQTQELKLFGRIYSVVHDVIHLELIRECHGYQGLISRACLNDELKEHGYAEEAEEDYLSKQNNQIRANLQAQAGGTSYASLVGAQALEFSRDSISKALLSLKKAATGCFRGPFSPLEVSLHSYSKAMINRGVAVEGNSVNSVLLDVEPQNTYQKRNPSKTRYTGLICGLGYNKDAHFPIYEEHDMEVPFDATVTLDDIKDVDYIRIKINQLLHVEPGQEVPVMADCQLYDCQKSLRNSVLRLLRRSRVPVPVDPCPAPFKWNLIPAADMLTFQVEGACTSVKQIFPIHIPPKLESTEEDDIQELIDHAKELQTHASREITRETFQCRLCNGMLQSPRDLLIHIDSYSHRIQIDQLCSRAKSLSIKCDLVPWK</sequence>
<keyword evidence="1" id="KW-0217">Developmental protein</keyword>
<dbReference type="GO" id="GO:0003723">
    <property type="term" value="F:RNA binding"/>
    <property type="evidence" value="ECO:0007669"/>
    <property type="project" value="TreeGrafter"/>
</dbReference>
<dbReference type="EMBL" id="LR901024">
    <property type="protein sequence ID" value="CAD7247593.1"/>
    <property type="molecule type" value="Genomic_DNA"/>
</dbReference>
<keyword evidence="6" id="KW-0943">RNA-mediated gene silencing</keyword>
<evidence type="ECO:0000259" key="12">
    <source>
        <dbReference type="PROSITE" id="PS51059"/>
    </source>
</evidence>
<evidence type="ECO:0000256" key="2">
    <source>
        <dbReference type="ARBA" id="ARBA00022782"/>
    </source>
</evidence>
<comment type="catalytic activity">
    <reaction evidence="8">
        <text>ATP + H2O = ADP + phosphate + H(+)</text>
        <dbReference type="Rhea" id="RHEA:13065"/>
        <dbReference type="ChEBI" id="CHEBI:15377"/>
        <dbReference type="ChEBI" id="CHEBI:15378"/>
        <dbReference type="ChEBI" id="CHEBI:30616"/>
        <dbReference type="ChEBI" id="CHEBI:43474"/>
        <dbReference type="ChEBI" id="CHEBI:456216"/>
        <dbReference type="EC" id="3.6.4.13"/>
    </reaction>
</comment>
<dbReference type="GO" id="GO:0003950">
    <property type="term" value="F:NAD+ poly-ADP-ribosyltransferase activity"/>
    <property type="evidence" value="ECO:0007669"/>
    <property type="project" value="UniProtKB-UniRule"/>
</dbReference>
<evidence type="ECO:0000256" key="4">
    <source>
        <dbReference type="ARBA" id="ARBA00022806"/>
    </source>
</evidence>
<proteinExistence type="predicted"/>
<dbReference type="GO" id="GO:0030154">
    <property type="term" value="P:cell differentiation"/>
    <property type="evidence" value="ECO:0007669"/>
    <property type="project" value="UniProtKB-KW"/>
</dbReference>
<evidence type="ECO:0000256" key="1">
    <source>
        <dbReference type="ARBA" id="ARBA00022473"/>
    </source>
</evidence>
<dbReference type="Proteomes" id="UP000677054">
    <property type="component" value="Unassembled WGS sequence"/>
</dbReference>
<dbReference type="InterPro" id="IPR035437">
    <property type="entry name" value="SNase_OB-fold_sf"/>
</dbReference>
<keyword evidence="9" id="KW-0808">Transferase</keyword>
<dbReference type="EC" id="2.4.2.-" evidence="9"/>
<dbReference type="SUPFAM" id="SSF56399">
    <property type="entry name" value="ADP-ribosylation"/>
    <property type="match status" value="1"/>
</dbReference>
<evidence type="ECO:0000256" key="10">
    <source>
        <dbReference type="SAM" id="MobiDB-lite"/>
    </source>
</evidence>
<dbReference type="GO" id="GO:0005524">
    <property type="term" value="F:ATP binding"/>
    <property type="evidence" value="ECO:0007669"/>
    <property type="project" value="InterPro"/>
</dbReference>
<dbReference type="EMBL" id="CAJPEV010001507">
    <property type="protein sequence ID" value="CAG0893021.1"/>
    <property type="molecule type" value="Genomic_DNA"/>
</dbReference>
<dbReference type="PROSITE" id="PS00028">
    <property type="entry name" value="ZINC_FINGER_C2H2_1"/>
    <property type="match status" value="1"/>
</dbReference>
<dbReference type="InterPro" id="IPR002999">
    <property type="entry name" value="Tudor"/>
</dbReference>
<dbReference type="PROSITE" id="PS50304">
    <property type="entry name" value="TUDOR"/>
    <property type="match status" value="1"/>
</dbReference>
<dbReference type="Gene3D" id="1.20.120.1080">
    <property type="match status" value="1"/>
</dbReference>
<keyword evidence="5" id="KW-0744">Spermatogenesis</keyword>
<dbReference type="InterPro" id="IPR013087">
    <property type="entry name" value="Znf_C2H2_type"/>
</dbReference>
<dbReference type="GO" id="GO:0016787">
    <property type="term" value="F:hydrolase activity"/>
    <property type="evidence" value="ECO:0007669"/>
    <property type="project" value="UniProtKB-KW"/>
</dbReference>
<keyword evidence="3" id="KW-0378">Hydrolase</keyword>
<dbReference type="InterPro" id="IPR014001">
    <property type="entry name" value="Helicase_ATP-bd"/>
</dbReference>
<dbReference type="GO" id="GO:0031047">
    <property type="term" value="P:regulatory ncRNA-mediated gene silencing"/>
    <property type="evidence" value="ECO:0007669"/>
    <property type="project" value="UniProtKB-KW"/>
</dbReference>
<evidence type="ECO:0000313" key="14">
    <source>
        <dbReference type="EMBL" id="CAD7247593.1"/>
    </source>
</evidence>
<dbReference type="GO" id="GO:0003724">
    <property type="term" value="F:RNA helicase activity"/>
    <property type="evidence" value="ECO:0007669"/>
    <property type="project" value="UniProtKB-EC"/>
</dbReference>
<evidence type="ECO:0000256" key="9">
    <source>
        <dbReference type="RuleBase" id="RU362114"/>
    </source>
</evidence>
<keyword evidence="7" id="KW-0469">Meiosis</keyword>
<dbReference type="SUPFAM" id="SSF52540">
    <property type="entry name" value="P-loop containing nucleoside triphosphate hydrolases"/>
    <property type="match status" value="1"/>
</dbReference>
<evidence type="ECO:0000259" key="11">
    <source>
        <dbReference type="PROSITE" id="PS50304"/>
    </source>
</evidence>
<evidence type="ECO:0000256" key="3">
    <source>
        <dbReference type="ARBA" id="ARBA00022801"/>
    </source>
</evidence>
<evidence type="ECO:0000256" key="8">
    <source>
        <dbReference type="ARBA" id="ARBA00047984"/>
    </source>
</evidence>
<keyword evidence="15" id="KW-1185">Reference proteome</keyword>
<evidence type="ECO:0000256" key="6">
    <source>
        <dbReference type="ARBA" id="ARBA00023158"/>
    </source>
</evidence>
<dbReference type="Pfam" id="PF00644">
    <property type="entry name" value="PARP"/>
    <property type="match status" value="1"/>
</dbReference>
<dbReference type="InterPro" id="IPR012317">
    <property type="entry name" value="Poly(ADP-ribose)pol_cat_dom"/>
</dbReference>
<dbReference type="Pfam" id="PF00270">
    <property type="entry name" value="DEAD"/>
    <property type="match status" value="1"/>
</dbReference>
<dbReference type="CDD" id="cd20339">
    <property type="entry name" value="BRcat_RBR_RNF216"/>
    <property type="match status" value="1"/>
</dbReference>
<keyword evidence="2" id="KW-0221">Differentiation</keyword>
<dbReference type="SMART" id="SM00487">
    <property type="entry name" value="DEXDc"/>
    <property type="match status" value="1"/>
</dbReference>
<evidence type="ECO:0000256" key="7">
    <source>
        <dbReference type="ARBA" id="ARBA00023254"/>
    </source>
</evidence>
<evidence type="ECO:0000313" key="15">
    <source>
        <dbReference type="Proteomes" id="UP000677054"/>
    </source>
</evidence>
<dbReference type="Gene3D" id="3.40.50.300">
    <property type="entry name" value="P-loop containing nucleotide triphosphate hydrolases"/>
    <property type="match status" value="1"/>
</dbReference>
<feature type="region of interest" description="Disordered" evidence="10">
    <location>
        <begin position="1641"/>
        <end position="1663"/>
    </location>
</feature>
<dbReference type="OrthoDB" id="66977at2759"/>
<dbReference type="PROSITE" id="PS51059">
    <property type="entry name" value="PARP_CATALYTIC"/>
    <property type="match status" value="1"/>
</dbReference>
<dbReference type="PANTHER" id="PTHR18934:SF113">
    <property type="entry name" value="ATP-DEPENDENT RNA HELICASE TDRD9"/>
    <property type="match status" value="1"/>
</dbReference>
<dbReference type="InterPro" id="IPR047545">
    <property type="entry name" value="BRcat_RBR_RNF216"/>
</dbReference>
<accession>A0A7R8XD05</accession>
<dbReference type="Gene3D" id="2.40.50.90">
    <property type="match status" value="1"/>
</dbReference>
<feature type="domain" description="PARP catalytic" evidence="12">
    <location>
        <begin position="832"/>
        <end position="1067"/>
    </location>
</feature>
<dbReference type="Gene3D" id="3.90.228.10">
    <property type="match status" value="1"/>
</dbReference>
<keyword evidence="4" id="KW-0067">ATP-binding</keyword>
<dbReference type="GO" id="GO:0005737">
    <property type="term" value="C:cytoplasm"/>
    <property type="evidence" value="ECO:0007669"/>
    <property type="project" value="UniProtKB-ARBA"/>
</dbReference>
<organism evidence="14">
    <name type="scientific">Darwinula stevensoni</name>
    <dbReference type="NCBI Taxonomy" id="69355"/>
    <lineage>
        <taxon>Eukaryota</taxon>
        <taxon>Metazoa</taxon>
        <taxon>Ecdysozoa</taxon>
        <taxon>Arthropoda</taxon>
        <taxon>Crustacea</taxon>
        <taxon>Oligostraca</taxon>
        <taxon>Ostracoda</taxon>
        <taxon>Podocopa</taxon>
        <taxon>Podocopida</taxon>
        <taxon>Darwinulocopina</taxon>
        <taxon>Darwinuloidea</taxon>
        <taxon>Darwinulidae</taxon>
        <taxon>Darwinula</taxon>
    </lineage>
</organism>
<dbReference type="InterPro" id="IPR011545">
    <property type="entry name" value="DEAD/DEAH_box_helicase_dom"/>
</dbReference>
<feature type="region of interest" description="Disordered" evidence="10">
    <location>
        <begin position="1004"/>
        <end position="1027"/>
    </location>
</feature>
<dbReference type="GO" id="GO:0007283">
    <property type="term" value="P:spermatogenesis"/>
    <property type="evidence" value="ECO:0007669"/>
    <property type="project" value="UniProtKB-KW"/>
</dbReference>
<dbReference type="PANTHER" id="PTHR18934">
    <property type="entry name" value="ATP-DEPENDENT RNA HELICASE"/>
    <property type="match status" value="1"/>
</dbReference>
<feature type="region of interest" description="Disordered" evidence="10">
    <location>
        <begin position="360"/>
        <end position="384"/>
    </location>
</feature>
<keyword evidence="4" id="KW-0547">Nucleotide-binding</keyword>
<keyword evidence="4" id="KW-0347">Helicase</keyword>
<evidence type="ECO:0000256" key="5">
    <source>
        <dbReference type="ARBA" id="ARBA00022871"/>
    </source>
</evidence>
<dbReference type="Gene3D" id="2.30.30.140">
    <property type="match status" value="1"/>
</dbReference>
<gene>
    <name evidence="14" type="ORF">DSTB1V02_LOCUS7423</name>
</gene>
<feature type="domain" description="Tudor" evidence="11">
    <location>
        <begin position="1744"/>
        <end position="1811"/>
    </location>
</feature>
<dbReference type="SUPFAM" id="SSF63748">
    <property type="entry name" value="Tudor/PWWP/MBT"/>
    <property type="match status" value="1"/>
</dbReference>
<keyword evidence="9" id="KW-0520">NAD</keyword>
<evidence type="ECO:0000259" key="13">
    <source>
        <dbReference type="PROSITE" id="PS51192"/>
    </source>
</evidence>
<feature type="compositionally biased region" description="Polar residues" evidence="10">
    <location>
        <begin position="1016"/>
        <end position="1027"/>
    </location>
</feature>
<protein>
    <recommendedName>
        <fullName evidence="9">Poly [ADP-ribose] polymerase</fullName>
        <shortName evidence="9">PARP</shortName>
        <ecNumber evidence="9">2.4.2.-</ecNumber>
    </recommendedName>
</protein>
<feature type="domain" description="Helicase ATP-binding" evidence="13">
    <location>
        <begin position="1065"/>
        <end position="1232"/>
    </location>
</feature>
<dbReference type="Pfam" id="PF00567">
    <property type="entry name" value="TUDOR"/>
    <property type="match status" value="1"/>
</dbReference>
<dbReference type="SMART" id="SM00333">
    <property type="entry name" value="TUDOR"/>
    <property type="match status" value="1"/>
</dbReference>
<feature type="compositionally biased region" description="Basic and acidic residues" evidence="10">
    <location>
        <begin position="360"/>
        <end position="380"/>
    </location>
</feature>
<dbReference type="PROSITE" id="PS51192">
    <property type="entry name" value="HELICASE_ATP_BIND_1"/>
    <property type="match status" value="1"/>
</dbReference>
<reference evidence="14" key="1">
    <citation type="submission" date="2020-11" db="EMBL/GenBank/DDBJ databases">
        <authorList>
            <person name="Tran Van P."/>
        </authorList>
    </citation>
    <scope>NUCLEOTIDE SEQUENCE</scope>
</reference>
<dbReference type="InterPro" id="IPR027417">
    <property type="entry name" value="P-loop_NTPase"/>
</dbReference>
<keyword evidence="9" id="KW-0328">Glycosyltransferase</keyword>
<name>A0A7R8XD05_9CRUS</name>
<dbReference type="GO" id="GO:0051321">
    <property type="term" value="P:meiotic cell cycle"/>
    <property type="evidence" value="ECO:0007669"/>
    <property type="project" value="UniProtKB-KW"/>
</dbReference>